<organism evidence="9 10">
    <name type="scientific">Chromohalobacter japonicus</name>
    <dbReference type="NCBI Taxonomy" id="223900"/>
    <lineage>
        <taxon>Bacteria</taxon>
        <taxon>Pseudomonadati</taxon>
        <taxon>Pseudomonadota</taxon>
        <taxon>Gammaproteobacteria</taxon>
        <taxon>Oceanospirillales</taxon>
        <taxon>Halomonadaceae</taxon>
        <taxon>Chromohalobacter</taxon>
    </lineage>
</organism>
<keyword evidence="6 8" id="KW-0472">Membrane</keyword>
<evidence type="ECO:0000313" key="10">
    <source>
        <dbReference type="Proteomes" id="UP000186806"/>
    </source>
</evidence>
<dbReference type="InterPro" id="IPR050363">
    <property type="entry name" value="MIP/Aquaporin"/>
</dbReference>
<dbReference type="PANTHER" id="PTHR43829">
    <property type="entry name" value="AQUAPORIN OR AQUAGLYCEROPORIN RELATED"/>
    <property type="match status" value="1"/>
</dbReference>
<comment type="similarity">
    <text evidence="2 7">Belongs to the MIP/aquaporin (TC 1.A.8) family.</text>
</comment>
<dbReference type="EMBL" id="MSDQ01000012">
    <property type="protein sequence ID" value="OLO12109.1"/>
    <property type="molecule type" value="Genomic_DNA"/>
</dbReference>
<feature type="transmembrane region" description="Helical" evidence="8">
    <location>
        <begin position="43"/>
        <end position="60"/>
    </location>
</feature>
<name>A0A1Q8TEJ9_9GAMM</name>
<dbReference type="GO" id="GO:0005886">
    <property type="term" value="C:plasma membrane"/>
    <property type="evidence" value="ECO:0007669"/>
    <property type="project" value="TreeGrafter"/>
</dbReference>
<evidence type="ECO:0000256" key="8">
    <source>
        <dbReference type="SAM" id="Phobius"/>
    </source>
</evidence>
<protein>
    <submittedName>
        <fullName evidence="9">Aquaporin family protein</fullName>
    </submittedName>
</protein>
<dbReference type="PROSITE" id="PS00221">
    <property type="entry name" value="MIP"/>
    <property type="match status" value="1"/>
</dbReference>
<evidence type="ECO:0000256" key="6">
    <source>
        <dbReference type="ARBA" id="ARBA00023136"/>
    </source>
</evidence>
<dbReference type="Gene3D" id="1.20.1080.10">
    <property type="entry name" value="Glycerol uptake facilitator protein"/>
    <property type="match status" value="1"/>
</dbReference>
<feature type="transmembrane region" description="Helical" evidence="8">
    <location>
        <begin position="141"/>
        <end position="163"/>
    </location>
</feature>
<dbReference type="AlphaFoldDB" id="A0A1Q8TEJ9"/>
<feature type="transmembrane region" description="Helical" evidence="8">
    <location>
        <begin position="169"/>
        <end position="193"/>
    </location>
</feature>
<dbReference type="RefSeq" id="WP_075368658.1">
    <property type="nucleotide sequence ID" value="NZ_MSDQ01000012.1"/>
</dbReference>
<feature type="transmembrane region" description="Helical" evidence="8">
    <location>
        <begin position="12"/>
        <end position="31"/>
    </location>
</feature>
<keyword evidence="5 8" id="KW-1133">Transmembrane helix</keyword>
<dbReference type="SUPFAM" id="SSF81338">
    <property type="entry name" value="Aquaporin-like"/>
    <property type="match status" value="1"/>
</dbReference>
<comment type="caution">
    <text evidence="9">The sequence shown here is derived from an EMBL/GenBank/DDBJ whole genome shotgun (WGS) entry which is preliminary data.</text>
</comment>
<evidence type="ECO:0000256" key="1">
    <source>
        <dbReference type="ARBA" id="ARBA00004141"/>
    </source>
</evidence>
<proteinExistence type="inferred from homology"/>
<dbReference type="InterPro" id="IPR000425">
    <property type="entry name" value="MIP"/>
</dbReference>
<evidence type="ECO:0000256" key="5">
    <source>
        <dbReference type="ARBA" id="ARBA00022989"/>
    </source>
</evidence>
<dbReference type="Pfam" id="PF00230">
    <property type="entry name" value="MIP"/>
    <property type="match status" value="1"/>
</dbReference>
<feature type="transmembrane region" description="Helical" evidence="8">
    <location>
        <begin position="220"/>
        <end position="241"/>
    </location>
</feature>
<evidence type="ECO:0000256" key="7">
    <source>
        <dbReference type="RuleBase" id="RU000477"/>
    </source>
</evidence>
<dbReference type="STRING" id="223900.GCA_000821045_01156"/>
<comment type="subcellular location">
    <subcellularLocation>
        <location evidence="1">Membrane</location>
        <topology evidence="1">Multi-pass membrane protein</topology>
    </subcellularLocation>
</comment>
<keyword evidence="3 7" id="KW-0813">Transport</keyword>
<keyword evidence="4 7" id="KW-0812">Transmembrane</keyword>
<dbReference type="PRINTS" id="PR00783">
    <property type="entry name" value="MINTRINSICP"/>
</dbReference>
<evidence type="ECO:0000256" key="4">
    <source>
        <dbReference type="ARBA" id="ARBA00022692"/>
    </source>
</evidence>
<accession>A0A1Q8TEJ9</accession>
<evidence type="ECO:0000256" key="3">
    <source>
        <dbReference type="ARBA" id="ARBA00022448"/>
    </source>
</evidence>
<sequence length="242" mass="25382">MGIVETILVHEIAGTAFLTLLGCGVVANVLLNKTNGNGSDGIVIFFGWGLAVFCGVYVAYDTGAHLNPAVTLGLLIGPAKEYAEGIPINLVTTVTYLVAEFIGGFLGAVVCYLAYKKQYDDTEDSALKLATFSTAPTIRSYAWNLISEIIGTFVLIFVIIMFGHTPSGLGPLAVALLVVSIGASLGGPTGYAINPARDLGPRIAHAVLPIQNKGPNDWRYAWVPVVGPVIGSAMAALFAYAY</sequence>
<dbReference type="Proteomes" id="UP000186806">
    <property type="component" value="Unassembled WGS sequence"/>
</dbReference>
<dbReference type="GO" id="GO:0015254">
    <property type="term" value="F:glycerol channel activity"/>
    <property type="evidence" value="ECO:0007669"/>
    <property type="project" value="TreeGrafter"/>
</dbReference>
<evidence type="ECO:0000313" key="9">
    <source>
        <dbReference type="EMBL" id="OLO12109.1"/>
    </source>
</evidence>
<dbReference type="InterPro" id="IPR022357">
    <property type="entry name" value="MIP_CS"/>
</dbReference>
<reference evidence="9 10" key="1">
    <citation type="submission" date="2016-12" db="EMBL/GenBank/DDBJ databases">
        <title>Draft genome sequences of strains Salinicola socius SMB35, Salinicola sp. MH3R3-1 and Chromohalobacter sp. SMB17 from the Verkhnekamsk potash mining region of Russia.</title>
        <authorList>
            <person name="Mavrodi D.V."/>
            <person name="Olsson B.E."/>
            <person name="Korsakova E.S."/>
            <person name="Pyankova A."/>
            <person name="Mavrodi O.V."/>
            <person name="Plotnikova E.G."/>
        </authorList>
    </citation>
    <scope>NUCLEOTIDE SEQUENCE [LARGE SCALE GENOMIC DNA]</scope>
    <source>
        <strain evidence="9 10">SMB17</strain>
    </source>
</reference>
<dbReference type="InterPro" id="IPR023271">
    <property type="entry name" value="Aquaporin-like"/>
</dbReference>
<feature type="transmembrane region" description="Helical" evidence="8">
    <location>
        <begin position="94"/>
        <end position="115"/>
    </location>
</feature>
<keyword evidence="10" id="KW-1185">Reference proteome</keyword>
<gene>
    <name evidence="9" type="ORF">BTW10_06215</name>
</gene>
<evidence type="ECO:0000256" key="2">
    <source>
        <dbReference type="ARBA" id="ARBA00006175"/>
    </source>
</evidence>
<dbReference type="PANTHER" id="PTHR43829:SF9">
    <property type="entry name" value="AQUAPORIN-9"/>
    <property type="match status" value="1"/>
</dbReference>